<dbReference type="Gene3D" id="3.30.310.50">
    <property type="entry name" value="Alpha-D-phosphohexomutase, C-terminal domain"/>
    <property type="match status" value="1"/>
</dbReference>
<evidence type="ECO:0000259" key="9">
    <source>
        <dbReference type="Pfam" id="PF02878"/>
    </source>
</evidence>
<dbReference type="Pfam" id="PF02878">
    <property type="entry name" value="PGM_PMM_I"/>
    <property type="match status" value="1"/>
</dbReference>
<dbReference type="InterPro" id="IPR005841">
    <property type="entry name" value="Alpha-D-phosphohexomutase_SF"/>
</dbReference>
<keyword evidence="13" id="KW-1185">Reference proteome</keyword>
<dbReference type="SUPFAM" id="SSF55957">
    <property type="entry name" value="Phosphoglucomutase, C-terminal domain"/>
    <property type="match status" value="1"/>
</dbReference>
<dbReference type="InterPro" id="IPR036900">
    <property type="entry name" value="A-D-PHexomutase_C_sf"/>
</dbReference>
<protein>
    <submittedName>
        <fullName evidence="12">Phospho-sugar mutase</fullName>
    </submittedName>
</protein>
<comment type="cofactor">
    <cofactor evidence="1">
        <name>Mg(2+)</name>
        <dbReference type="ChEBI" id="CHEBI:18420"/>
    </cofactor>
</comment>
<sequence>MPINHQRQLALRHAAERWLAQDPDDTTCVELNAILTAAGEPTSVQDDITPETPGEAAAAWRELEDRFGTRLAFGTAGLRGRQGAGTNRMNRVLVAQAARGFADYLLARAEREGTGQPSIVIGYDARINSERYARDTAELMQAAGVQATLLPRLLPTPVLAFAVRELGASAGVMVTASHNPKWDNGYKVYLGGTDGGSQIVSPADAEIAACIDRVANEELVNELPRSNDYQLAPESIIDAYVAATARVFQGTVQPLKIVYTPMHGVGWETFQKVLTTLGIPDPIVVDEQIEPDGSFPTVDFPNPEEPGALDLAFAAAERTSADIVIAHDPDADRLAVALRNSDGAWERLGGNDIGKLLGWRTAKHLEARGETTGATLATSLVSSPALSKVAAAYGLGYAETLTGFKWISRAEGIVYGYEEALGYLVNPESVHDKDGISASVAILEMAMQLAAEGRTIRDLDAEFAERFGSFVSVQKSVRFEQVSDIPVVMTKLRGALPTVLEGVTVTSAEEIDKDIIRLRLADGTRVMVRPSGTEPKIKCYVDAVGMEGTAAERSATARAASSRAANAMAEALIKLS</sequence>
<accession>A0ABT2HU08</accession>
<evidence type="ECO:0000256" key="5">
    <source>
        <dbReference type="ARBA" id="ARBA00022842"/>
    </source>
</evidence>
<evidence type="ECO:0000256" key="2">
    <source>
        <dbReference type="ARBA" id="ARBA00010231"/>
    </source>
</evidence>
<dbReference type="Pfam" id="PF00408">
    <property type="entry name" value="PGM_PMM_IV"/>
    <property type="match status" value="1"/>
</dbReference>
<dbReference type="Pfam" id="PF02879">
    <property type="entry name" value="PGM_PMM_II"/>
    <property type="match status" value="1"/>
</dbReference>
<dbReference type="InterPro" id="IPR005843">
    <property type="entry name" value="A-D-PHexomutase_C"/>
</dbReference>
<evidence type="ECO:0000256" key="7">
    <source>
        <dbReference type="RuleBase" id="RU004326"/>
    </source>
</evidence>
<evidence type="ECO:0000256" key="3">
    <source>
        <dbReference type="ARBA" id="ARBA00022553"/>
    </source>
</evidence>
<evidence type="ECO:0000259" key="10">
    <source>
        <dbReference type="Pfam" id="PF02879"/>
    </source>
</evidence>
<keyword evidence="4 7" id="KW-0479">Metal-binding</keyword>
<dbReference type="PANTHER" id="PTHR45745:SF1">
    <property type="entry name" value="PHOSPHOGLUCOMUTASE 2B-RELATED"/>
    <property type="match status" value="1"/>
</dbReference>
<keyword evidence="5 7" id="KW-0460">Magnesium</keyword>
<feature type="domain" description="Alpha-D-phosphohexomutase alpha/beta/alpha" evidence="10">
    <location>
        <begin position="239"/>
        <end position="337"/>
    </location>
</feature>
<dbReference type="EMBL" id="JALXSQ010000001">
    <property type="protein sequence ID" value="MCT2041800.1"/>
    <property type="molecule type" value="Genomic_DNA"/>
</dbReference>
<feature type="domain" description="Alpha-D-phosphohexomutase alpha/beta/alpha" evidence="11">
    <location>
        <begin position="362"/>
        <end position="459"/>
    </location>
</feature>
<dbReference type="CDD" id="cd05799">
    <property type="entry name" value="PGM2"/>
    <property type="match status" value="1"/>
</dbReference>
<dbReference type="InterPro" id="IPR005844">
    <property type="entry name" value="A-D-PHexomutase_a/b/a-I"/>
</dbReference>
<keyword evidence="6" id="KW-0413">Isomerase</keyword>
<evidence type="ECO:0000256" key="6">
    <source>
        <dbReference type="ARBA" id="ARBA00023235"/>
    </source>
</evidence>
<dbReference type="Pfam" id="PF02880">
    <property type="entry name" value="PGM_PMM_III"/>
    <property type="match status" value="1"/>
</dbReference>
<dbReference type="RefSeq" id="WP_260103579.1">
    <property type="nucleotide sequence ID" value="NZ_JALXSQ010000001.1"/>
</dbReference>
<feature type="domain" description="Alpha-D-phosphohexomutase alpha/beta/alpha" evidence="9">
    <location>
        <begin position="71"/>
        <end position="215"/>
    </location>
</feature>
<gene>
    <name evidence="12" type="ORF">M3D15_00355</name>
</gene>
<evidence type="ECO:0000313" key="13">
    <source>
        <dbReference type="Proteomes" id="UP001525379"/>
    </source>
</evidence>
<evidence type="ECO:0000259" key="8">
    <source>
        <dbReference type="Pfam" id="PF00408"/>
    </source>
</evidence>
<dbReference type="InterPro" id="IPR016055">
    <property type="entry name" value="A-D-PHexomutase_a/b/a-I/II/III"/>
</dbReference>
<dbReference type="InterPro" id="IPR016066">
    <property type="entry name" value="A-D-PHexomutase_CS"/>
</dbReference>
<dbReference type="PROSITE" id="PS00710">
    <property type="entry name" value="PGM_PMM"/>
    <property type="match status" value="1"/>
</dbReference>
<dbReference type="PANTHER" id="PTHR45745">
    <property type="entry name" value="PHOSPHOMANNOMUTASE 45A"/>
    <property type="match status" value="1"/>
</dbReference>
<evidence type="ECO:0000256" key="1">
    <source>
        <dbReference type="ARBA" id="ARBA00001946"/>
    </source>
</evidence>
<proteinExistence type="inferred from homology"/>
<keyword evidence="3" id="KW-0597">Phosphoprotein</keyword>
<dbReference type="SUPFAM" id="SSF53738">
    <property type="entry name" value="Phosphoglucomutase, first 3 domains"/>
    <property type="match status" value="3"/>
</dbReference>
<evidence type="ECO:0000313" key="12">
    <source>
        <dbReference type="EMBL" id="MCT2041800.1"/>
    </source>
</evidence>
<dbReference type="Gene3D" id="3.40.120.10">
    <property type="entry name" value="Alpha-D-Glucose-1,6-Bisphosphate, subunit A, domain 3"/>
    <property type="match status" value="3"/>
</dbReference>
<evidence type="ECO:0000259" key="11">
    <source>
        <dbReference type="Pfam" id="PF02880"/>
    </source>
</evidence>
<dbReference type="Proteomes" id="UP001525379">
    <property type="component" value="Unassembled WGS sequence"/>
</dbReference>
<reference evidence="12 13" key="1">
    <citation type="submission" date="2022-04" db="EMBL/GenBank/DDBJ databases">
        <title>Human microbiome associated bacterial genomes.</title>
        <authorList>
            <person name="Sandstrom S."/>
            <person name="Salamzade R."/>
            <person name="Kalan L.R."/>
        </authorList>
    </citation>
    <scope>NUCLEOTIDE SEQUENCE [LARGE SCALE GENOMIC DNA]</scope>
    <source>
        <strain evidence="13">p3-SID1799</strain>
    </source>
</reference>
<organism evidence="12 13">
    <name type="scientific">Pseudoclavibacter albus</name>
    <dbReference type="NCBI Taxonomy" id="272241"/>
    <lineage>
        <taxon>Bacteria</taxon>
        <taxon>Bacillati</taxon>
        <taxon>Actinomycetota</taxon>
        <taxon>Actinomycetes</taxon>
        <taxon>Micrococcales</taxon>
        <taxon>Microbacteriaceae</taxon>
        <taxon>Pseudoclavibacter</taxon>
    </lineage>
</organism>
<dbReference type="InterPro" id="IPR005846">
    <property type="entry name" value="A-D-PHexomutase_a/b/a-III"/>
</dbReference>
<comment type="caution">
    <text evidence="12">The sequence shown here is derived from an EMBL/GenBank/DDBJ whole genome shotgun (WGS) entry which is preliminary data.</text>
</comment>
<name>A0ABT2HU08_9MICO</name>
<feature type="domain" description="Alpha-D-phosphohexomutase C-terminal" evidence="8">
    <location>
        <begin position="506"/>
        <end position="544"/>
    </location>
</feature>
<comment type="similarity">
    <text evidence="2 7">Belongs to the phosphohexose mutase family.</text>
</comment>
<dbReference type="InterPro" id="IPR005845">
    <property type="entry name" value="A-D-PHexomutase_a/b/a-II"/>
</dbReference>
<dbReference type="PRINTS" id="PR00509">
    <property type="entry name" value="PGMPMM"/>
</dbReference>
<evidence type="ECO:0000256" key="4">
    <source>
        <dbReference type="ARBA" id="ARBA00022723"/>
    </source>
</evidence>